<evidence type="ECO:0000313" key="8">
    <source>
        <dbReference type="EMBL" id="RWR24529.1"/>
    </source>
</evidence>
<keyword evidence="4 8" id="KW-0808">Transferase</keyword>
<protein>
    <submittedName>
        <fullName evidence="8">Glycosyltransferase family 2 protein</fullName>
    </submittedName>
</protein>
<dbReference type="InterPro" id="IPR029044">
    <property type="entry name" value="Nucleotide-diphossugar_trans"/>
</dbReference>
<dbReference type="Proteomes" id="UP000284476">
    <property type="component" value="Unassembled WGS sequence"/>
</dbReference>
<dbReference type="PANTHER" id="PTHR43646">
    <property type="entry name" value="GLYCOSYLTRANSFERASE"/>
    <property type="match status" value="1"/>
</dbReference>
<accession>A0A443JVK8</accession>
<evidence type="ECO:0000256" key="4">
    <source>
        <dbReference type="ARBA" id="ARBA00022679"/>
    </source>
</evidence>
<feature type="region of interest" description="Disordered" evidence="6">
    <location>
        <begin position="1"/>
        <end position="59"/>
    </location>
</feature>
<reference evidence="8 9" key="2">
    <citation type="submission" date="2019-01" db="EMBL/GenBank/DDBJ databases">
        <authorList>
            <person name="Li Y."/>
        </authorList>
    </citation>
    <scope>NUCLEOTIDE SEQUENCE [LARGE SCALE GENOMIC DNA]</scope>
    <source>
        <strain evidence="8 9">SK2B-1</strain>
    </source>
</reference>
<dbReference type="GO" id="GO:0016757">
    <property type="term" value="F:glycosyltransferase activity"/>
    <property type="evidence" value="ECO:0007669"/>
    <property type="project" value="UniProtKB-KW"/>
</dbReference>
<dbReference type="Gene3D" id="3.90.550.10">
    <property type="entry name" value="Spore Coat Polysaccharide Biosynthesis Protein SpsA, Chain A"/>
    <property type="match status" value="1"/>
</dbReference>
<keyword evidence="2" id="KW-1003">Cell membrane</keyword>
<dbReference type="PANTHER" id="PTHR43646:SF2">
    <property type="entry name" value="GLYCOSYLTRANSFERASE 2-LIKE DOMAIN-CONTAINING PROTEIN"/>
    <property type="match status" value="1"/>
</dbReference>
<dbReference type="Pfam" id="PF00535">
    <property type="entry name" value="Glycos_transf_2"/>
    <property type="match status" value="1"/>
</dbReference>
<proteinExistence type="predicted"/>
<reference evidence="8 9" key="1">
    <citation type="submission" date="2019-01" db="EMBL/GenBank/DDBJ databases">
        <title>Sinorhodobacter populi sp. nov. isolated from the symptomatic bark tissue of Populus euramericana canker.</title>
        <authorList>
            <person name="Xu G."/>
        </authorList>
    </citation>
    <scope>NUCLEOTIDE SEQUENCE [LARGE SCALE GENOMIC DNA]</scope>
    <source>
        <strain evidence="8 9">SK2B-1</strain>
    </source>
</reference>
<evidence type="ECO:0000256" key="5">
    <source>
        <dbReference type="ARBA" id="ARBA00023136"/>
    </source>
</evidence>
<dbReference type="SUPFAM" id="SSF53448">
    <property type="entry name" value="Nucleotide-diphospho-sugar transferases"/>
    <property type="match status" value="1"/>
</dbReference>
<evidence type="ECO:0000259" key="7">
    <source>
        <dbReference type="Pfam" id="PF00535"/>
    </source>
</evidence>
<evidence type="ECO:0000256" key="1">
    <source>
        <dbReference type="ARBA" id="ARBA00004236"/>
    </source>
</evidence>
<comment type="caution">
    <text evidence="8">The sequence shown here is derived from an EMBL/GenBank/DDBJ whole genome shotgun (WGS) entry which is preliminary data.</text>
</comment>
<dbReference type="EMBL" id="SAUZ01000001">
    <property type="protein sequence ID" value="RWR24529.1"/>
    <property type="molecule type" value="Genomic_DNA"/>
</dbReference>
<evidence type="ECO:0000313" key="9">
    <source>
        <dbReference type="Proteomes" id="UP000284476"/>
    </source>
</evidence>
<dbReference type="GO" id="GO:0005886">
    <property type="term" value="C:plasma membrane"/>
    <property type="evidence" value="ECO:0007669"/>
    <property type="project" value="UniProtKB-SubCell"/>
</dbReference>
<keyword evidence="3" id="KW-0328">Glycosyltransferase</keyword>
<dbReference type="InterPro" id="IPR001173">
    <property type="entry name" value="Glyco_trans_2-like"/>
</dbReference>
<comment type="subcellular location">
    <subcellularLocation>
        <location evidence="1">Cell membrane</location>
    </subcellularLocation>
</comment>
<name>A0A443JVK8_9RHOB</name>
<feature type="domain" description="Glycosyltransferase 2-like" evidence="7">
    <location>
        <begin position="135"/>
        <end position="260"/>
    </location>
</feature>
<evidence type="ECO:0000256" key="6">
    <source>
        <dbReference type="SAM" id="MobiDB-lite"/>
    </source>
</evidence>
<evidence type="ECO:0000256" key="2">
    <source>
        <dbReference type="ARBA" id="ARBA00022475"/>
    </source>
</evidence>
<dbReference type="CDD" id="cd00761">
    <property type="entry name" value="Glyco_tranf_GTA_type"/>
    <property type="match status" value="1"/>
</dbReference>
<dbReference type="AlphaFoldDB" id="A0A443JVK8"/>
<sequence length="477" mass="52224">MPVLSAKRVRRDLRAGDRRGECRGLPGPAARRHRRQSRDRLDPGSMRGCRGSGRHPRTADRMARRAAAHWRQARIPAVRGGIRVARHGEVRGWRAPRCRCRGRPVHRARGGRVMNFPRSRQMERFGNQSGWRVAVVIPARNEQDRIRGCLDALAASLARARCPGGIVLVVNNTDDATAAIARDWWGAHPDSPGILLDCESPADQAGVGWARRQGLDAASAQLPQDGNLMTSDADARVDPGWVAANLAELTQADLICGTVRPMEAELSRLPDAFGRHGPREGAYMQAIVRLISTLDPQPHDPAPAHRNAAGASLAFSARLHADVGGMPCLPIREDRVFVGNAEARDWRIRYAGAPVVLASCRLTGRTGGGMAAALRARIEEDDPLCDELLEPARTALLRYGLKGQLRRSWPDGALVGVLTPHLPPGRDRGGHFGAFWRLVENALPGLRPVRLRQSDLPAQQKILNDWFAGQPPGRERT</sequence>
<keyword evidence="5" id="KW-0472">Membrane</keyword>
<feature type="compositionally biased region" description="Basic and acidic residues" evidence="6">
    <location>
        <begin position="12"/>
        <end position="22"/>
    </location>
</feature>
<evidence type="ECO:0000256" key="3">
    <source>
        <dbReference type="ARBA" id="ARBA00022676"/>
    </source>
</evidence>
<organism evidence="8 9">
    <name type="scientific">Paenirhodobacter populi</name>
    <dbReference type="NCBI Taxonomy" id="2306993"/>
    <lineage>
        <taxon>Bacteria</taxon>
        <taxon>Pseudomonadati</taxon>
        <taxon>Pseudomonadota</taxon>
        <taxon>Alphaproteobacteria</taxon>
        <taxon>Rhodobacterales</taxon>
        <taxon>Rhodobacter group</taxon>
        <taxon>Paenirhodobacter</taxon>
    </lineage>
</organism>
<gene>
    <name evidence="8" type="ORF">D2T30_01070</name>
</gene>